<dbReference type="RefSeq" id="WP_250922930.1">
    <property type="nucleotide sequence ID" value="NZ_JAMQAW010000042.1"/>
</dbReference>
<keyword evidence="2" id="KW-1185">Reference proteome</keyword>
<dbReference type="EMBL" id="JAMQAW010000042">
    <property type="protein sequence ID" value="MCM2392604.1"/>
    <property type="molecule type" value="Genomic_DNA"/>
</dbReference>
<protein>
    <recommendedName>
        <fullName evidence="3">ATP-binding protein</fullName>
    </recommendedName>
</protein>
<organism evidence="1 2">
    <name type="scientific">Streptomyces albipurpureus</name>
    <dbReference type="NCBI Taxonomy" id="2897419"/>
    <lineage>
        <taxon>Bacteria</taxon>
        <taxon>Bacillati</taxon>
        <taxon>Actinomycetota</taxon>
        <taxon>Actinomycetes</taxon>
        <taxon>Kitasatosporales</taxon>
        <taxon>Streptomycetaceae</taxon>
        <taxon>Streptomyces</taxon>
    </lineage>
</organism>
<name>A0ABT0UXC5_9ACTN</name>
<gene>
    <name evidence="1" type="ORF">NBG84_30700</name>
</gene>
<comment type="caution">
    <text evidence="1">The sequence shown here is derived from an EMBL/GenBank/DDBJ whole genome shotgun (WGS) entry which is preliminary data.</text>
</comment>
<evidence type="ECO:0000313" key="1">
    <source>
        <dbReference type="EMBL" id="MCM2392604.1"/>
    </source>
</evidence>
<sequence length="499" mass="54847">MMSRTLSVAEHRTLLRDSLSTTLATNTVSLPVSMMYTPGTHRAALYADSTVVRGKAGQGKSFWARALADPQLRVIAAREYRMPRLERTETVTAFGEGPDSSQPSAGELRALAGWGVQPTALWSAVVLTALGVPDLAALPTWTERVDWLVRNPGATDRCLAEFETAARSADTTRLVVFDALDQLHPDRSLAEHLASGILNVALALSRGTSRLRAKVFIRPDMLEGALIGVSRAERAFLISSNRSADLSWGRADYLGRTGRTELYGLLFHLLGNYDSSEAAAFRAAWPTWKQGESGRFLAPDELSGDANRQEEVFTTLVGRYMGISARQGFTYNYLACYLQDALGTVTPRPFLTALATALESTDRDHPGHDRPLHHNSLRHGVCCGARAIELHQAQPWVRLAVEPLAGQQLPLWEEDIFDLWQRAALSDRLQEITQRSATDSGRARTGPRYPANYPLLLEELVGAGVLSRRTSGQVDMPDVYRIPYGLGRRGGVRRTRTAA</sequence>
<reference evidence="1" key="1">
    <citation type="submission" date="2022-06" db="EMBL/GenBank/DDBJ databases">
        <title>Genome public.</title>
        <authorList>
            <person name="Sun Q."/>
        </authorList>
    </citation>
    <scope>NUCLEOTIDE SEQUENCE</scope>
    <source>
        <strain evidence="1">CWNU-1</strain>
    </source>
</reference>
<proteinExistence type="predicted"/>
<evidence type="ECO:0000313" key="2">
    <source>
        <dbReference type="Proteomes" id="UP001431429"/>
    </source>
</evidence>
<evidence type="ECO:0008006" key="3">
    <source>
        <dbReference type="Google" id="ProtNLM"/>
    </source>
</evidence>
<accession>A0ABT0UXC5</accession>
<dbReference type="Proteomes" id="UP001431429">
    <property type="component" value="Unassembled WGS sequence"/>
</dbReference>